<accession>A0A2N3Y1K0</accession>
<dbReference type="PANTHER" id="PTHR43669:SF3">
    <property type="entry name" value="ALCOHOL DEHYDROGENASE, PUTATIVE (AFU_ORTHOLOGUE AFUA_3G03445)-RELATED"/>
    <property type="match status" value="1"/>
</dbReference>
<dbReference type="EMBL" id="PJNB01000001">
    <property type="protein sequence ID" value="PKW16783.1"/>
    <property type="molecule type" value="Genomic_DNA"/>
</dbReference>
<dbReference type="OrthoDB" id="9789398at2"/>
<dbReference type="InterPro" id="IPR036291">
    <property type="entry name" value="NAD(P)-bd_dom_sf"/>
</dbReference>
<dbReference type="PRINTS" id="PR00081">
    <property type="entry name" value="GDHRDH"/>
</dbReference>
<dbReference type="GO" id="GO:0016491">
    <property type="term" value="F:oxidoreductase activity"/>
    <property type="evidence" value="ECO:0007669"/>
    <property type="project" value="UniProtKB-KW"/>
</dbReference>
<reference evidence="4" key="1">
    <citation type="submission" date="2017-12" db="EMBL/GenBank/DDBJ databases">
        <title>Sequencing the genomes of 1000 Actinobacteria strains.</title>
        <authorList>
            <person name="Klenk H.-P."/>
        </authorList>
    </citation>
    <scope>NUCLEOTIDE SEQUENCE [LARGE SCALE GENOMIC DNA]</scope>
    <source>
        <strain evidence="4">DSM 44228</strain>
    </source>
</reference>
<dbReference type="InterPro" id="IPR002347">
    <property type="entry name" value="SDR_fam"/>
</dbReference>
<dbReference type="AlphaFoldDB" id="A0A2N3Y1K0"/>
<gene>
    <name evidence="4" type="ORF">A8926_4666</name>
</gene>
<dbReference type="PANTHER" id="PTHR43669">
    <property type="entry name" value="5-KETO-D-GLUCONATE 5-REDUCTASE"/>
    <property type="match status" value="1"/>
</dbReference>
<dbReference type="RefSeq" id="WP_010313893.1">
    <property type="nucleotide sequence ID" value="NZ_CP061007.1"/>
</dbReference>
<dbReference type="Proteomes" id="UP000233786">
    <property type="component" value="Unassembled WGS sequence"/>
</dbReference>
<dbReference type="SMART" id="SM00822">
    <property type="entry name" value="PKS_KR"/>
    <property type="match status" value="1"/>
</dbReference>
<dbReference type="Gene3D" id="3.40.50.720">
    <property type="entry name" value="NAD(P)-binding Rossmann-like Domain"/>
    <property type="match status" value="1"/>
</dbReference>
<evidence type="ECO:0000313" key="5">
    <source>
        <dbReference type="Proteomes" id="UP000233786"/>
    </source>
</evidence>
<comment type="caution">
    <text evidence="4">The sequence shown here is derived from an EMBL/GenBank/DDBJ whole genome shotgun (WGS) entry which is preliminary data.</text>
</comment>
<organism evidence="4 5">
    <name type="scientific">Saccharopolyspora spinosa</name>
    <dbReference type="NCBI Taxonomy" id="60894"/>
    <lineage>
        <taxon>Bacteria</taxon>
        <taxon>Bacillati</taxon>
        <taxon>Actinomycetota</taxon>
        <taxon>Actinomycetes</taxon>
        <taxon>Pseudonocardiales</taxon>
        <taxon>Pseudonocardiaceae</taxon>
        <taxon>Saccharopolyspora</taxon>
    </lineage>
</organism>
<evidence type="ECO:0000259" key="3">
    <source>
        <dbReference type="SMART" id="SM00822"/>
    </source>
</evidence>
<proteinExistence type="inferred from homology"/>
<dbReference type="FunFam" id="3.40.50.720:FF:000084">
    <property type="entry name" value="Short-chain dehydrogenase reductase"/>
    <property type="match status" value="1"/>
</dbReference>
<keyword evidence="5" id="KW-1185">Reference proteome</keyword>
<dbReference type="InterPro" id="IPR057326">
    <property type="entry name" value="KR_dom"/>
</dbReference>
<dbReference type="STRING" id="994479.GCA_000194155_06768"/>
<dbReference type="SUPFAM" id="SSF51735">
    <property type="entry name" value="NAD(P)-binding Rossmann-fold domains"/>
    <property type="match status" value="1"/>
</dbReference>
<name>A0A2N3Y1K0_SACSN</name>
<feature type="domain" description="Ketoreductase" evidence="3">
    <location>
        <begin position="6"/>
        <end position="180"/>
    </location>
</feature>
<keyword evidence="2" id="KW-0560">Oxidoreductase</keyword>
<sequence>MRFDGRVLVCTGAGTGIGAAVARQYAREGGRVLLLGRRQNALDAVVADCPGSLAVSTDVSDRDAVLRAVDLALDKFGRIDSVYNAAAILTPTEAVSAPAEEFVQQLMVNAVGTLNVCHATAAALRKSDCAAIVNTSSVVVDIARANRGLYAASKGTIPPLTRHLALELGPEVRVNAISPGHTLTEMTEDLYRSQGATLEDGLHKLGSNVMLKRVAMPEDIAGTACFLLSAEACYVTGQVLTVDAGMTAV</sequence>
<protein>
    <submittedName>
        <fullName evidence="4">Meso-butanediol dehydrogenase/(S,S)-butanediol dehydrogenase/diacetyl reductase</fullName>
    </submittedName>
</protein>
<dbReference type="CDD" id="cd05233">
    <property type="entry name" value="SDR_c"/>
    <property type="match status" value="1"/>
</dbReference>
<dbReference type="Pfam" id="PF13561">
    <property type="entry name" value="adh_short_C2"/>
    <property type="match status" value="1"/>
</dbReference>
<comment type="similarity">
    <text evidence="1">Belongs to the short-chain dehydrogenases/reductases (SDR) family.</text>
</comment>
<evidence type="ECO:0000256" key="1">
    <source>
        <dbReference type="ARBA" id="ARBA00006484"/>
    </source>
</evidence>
<evidence type="ECO:0000256" key="2">
    <source>
        <dbReference type="ARBA" id="ARBA00023002"/>
    </source>
</evidence>
<evidence type="ECO:0000313" key="4">
    <source>
        <dbReference type="EMBL" id="PKW16783.1"/>
    </source>
</evidence>
<dbReference type="PRINTS" id="PR00080">
    <property type="entry name" value="SDRFAMILY"/>
</dbReference>